<evidence type="ECO:0000313" key="3">
    <source>
        <dbReference type="EMBL" id="VDN47500.1"/>
    </source>
</evidence>
<keyword evidence="3" id="KW-0482">Metalloprotease</keyword>
<dbReference type="EMBL" id="LR130778">
    <property type="protein sequence ID" value="VDN47500.1"/>
    <property type="molecule type" value="Genomic_DNA"/>
</dbReference>
<keyword evidence="3" id="KW-0645">Protease</keyword>
<evidence type="ECO:0000259" key="2">
    <source>
        <dbReference type="Pfam" id="PF02517"/>
    </source>
</evidence>
<dbReference type="RefSeq" id="WP_125136799.1">
    <property type="nucleotide sequence ID" value="NZ_LR130778.1"/>
</dbReference>
<dbReference type="GO" id="GO:0008237">
    <property type="term" value="F:metallopeptidase activity"/>
    <property type="evidence" value="ECO:0007669"/>
    <property type="project" value="UniProtKB-KW"/>
</dbReference>
<keyword evidence="1" id="KW-1133">Transmembrane helix</keyword>
<feature type="domain" description="CAAX prenyl protease 2/Lysostaphin resistance protein A-like" evidence="2">
    <location>
        <begin position="110"/>
        <end position="207"/>
    </location>
</feature>
<keyword evidence="1" id="KW-0472">Membrane</keyword>
<feature type="transmembrane region" description="Helical" evidence="1">
    <location>
        <begin position="196"/>
        <end position="217"/>
    </location>
</feature>
<feature type="transmembrane region" description="Helical" evidence="1">
    <location>
        <begin position="68"/>
        <end position="90"/>
    </location>
</feature>
<dbReference type="AlphaFoldDB" id="A0A3P7P1Y0"/>
<evidence type="ECO:0000256" key="1">
    <source>
        <dbReference type="SAM" id="Phobius"/>
    </source>
</evidence>
<dbReference type="KEGG" id="cbar:PATL70BA_1613"/>
<feature type="transmembrane region" description="Helical" evidence="1">
    <location>
        <begin position="168"/>
        <end position="189"/>
    </location>
</feature>
<dbReference type="Pfam" id="PF02517">
    <property type="entry name" value="Rce1-like"/>
    <property type="match status" value="1"/>
</dbReference>
<dbReference type="GO" id="GO:0006508">
    <property type="term" value="P:proteolysis"/>
    <property type="evidence" value="ECO:0007669"/>
    <property type="project" value="UniProtKB-KW"/>
</dbReference>
<dbReference type="GO" id="GO:0004175">
    <property type="term" value="F:endopeptidase activity"/>
    <property type="evidence" value="ECO:0007669"/>
    <property type="project" value="UniProtKB-ARBA"/>
</dbReference>
<gene>
    <name evidence="3" type="ORF">PATL70BA_1613</name>
</gene>
<feature type="transmembrane region" description="Helical" evidence="1">
    <location>
        <begin position="7"/>
        <end position="25"/>
    </location>
</feature>
<proteinExistence type="predicted"/>
<keyword evidence="3" id="KW-0378">Hydrolase</keyword>
<feature type="transmembrane region" description="Helical" evidence="1">
    <location>
        <begin position="145"/>
        <end position="162"/>
    </location>
</feature>
<organism evidence="3 4">
    <name type="scientific">Petrocella atlantisensis</name>
    <dbReference type="NCBI Taxonomy" id="2173034"/>
    <lineage>
        <taxon>Bacteria</taxon>
        <taxon>Bacillati</taxon>
        <taxon>Bacillota</taxon>
        <taxon>Clostridia</taxon>
        <taxon>Lachnospirales</taxon>
        <taxon>Vallitaleaceae</taxon>
        <taxon>Petrocella</taxon>
    </lineage>
</organism>
<dbReference type="OrthoDB" id="449657at2"/>
<dbReference type="GO" id="GO:0080120">
    <property type="term" value="P:CAAX-box protein maturation"/>
    <property type="evidence" value="ECO:0007669"/>
    <property type="project" value="UniProtKB-ARBA"/>
</dbReference>
<protein>
    <submittedName>
        <fullName evidence="3">CPBP family intramembrane metalloprotease</fullName>
    </submittedName>
</protein>
<reference evidence="3 4" key="1">
    <citation type="submission" date="2018-09" db="EMBL/GenBank/DDBJ databases">
        <authorList>
            <person name="Postec A."/>
        </authorList>
    </citation>
    <scope>NUCLEOTIDE SEQUENCE [LARGE SCALE GENOMIC DNA]</scope>
    <source>
        <strain evidence="3">70B-A</strain>
    </source>
</reference>
<evidence type="ECO:0000313" key="4">
    <source>
        <dbReference type="Proteomes" id="UP000279029"/>
    </source>
</evidence>
<keyword evidence="1" id="KW-0812">Transmembrane</keyword>
<feature type="transmembrane region" description="Helical" evidence="1">
    <location>
        <begin position="110"/>
        <end position="133"/>
    </location>
</feature>
<accession>A0A3P7P1Y0</accession>
<dbReference type="Proteomes" id="UP000279029">
    <property type="component" value="Chromosome"/>
</dbReference>
<sequence length="220" mass="25708">MKIKITIIAYTLCIMVFLYIIEQILHAPYLIKTLIKLPLFLLLPMALYKYDFKIKWSMRLHKSDIPLITLWSLLVFIVIMVTFYLIRPLIGIDDIISDISGRMAVSRNEIIFVGIYTIVVNAFIEELFFRGFIFQGLIKAGWHRLAYVFSSLVFALYHISNFRTWFDMWVMALALLGLFIGGLIFAYFVNRTKSFLASWMIHMSADIAIVWIGLQIFKII</sequence>
<keyword evidence="4" id="KW-1185">Reference proteome</keyword>
<feature type="transmembrane region" description="Helical" evidence="1">
    <location>
        <begin position="31"/>
        <end position="48"/>
    </location>
</feature>
<dbReference type="InterPro" id="IPR003675">
    <property type="entry name" value="Rce1/LyrA-like_dom"/>
</dbReference>
<name>A0A3P7P1Y0_9FIRM</name>